<keyword evidence="1" id="KW-0946">Virion</keyword>
<evidence type="ECO:0000313" key="1">
    <source>
        <dbReference type="EMBL" id="SEJ60746.1"/>
    </source>
</evidence>
<dbReference type="EMBL" id="FNZF01000004">
    <property type="protein sequence ID" value="SEJ60746.1"/>
    <property type="molecule type" value="Genomic_DNA"/>
</dbReference>
<name>A0A1H7A762_9BACL</name>
<dbReference type="RefSeq" id="WP_092054066.1">
    <property type="nucleotide sequence ID" value="NZ_FNZF01000004.1"/>
</dbReference>
<reference evidence="2" key="1">
    <citation type="submission" date="2016-10" db="EMBL/GenBank/DDBJ databases">
        <authorList>
            <person name="Varghese N."/>
            <person name="Submissions S."/>
        </authorList>
    </citation>
    <scope>NUCLEOTIDE SEQUENCE [LARGE SCALE GENOMIC DNA]</scope>
    <source>
        <strain evidence="2">CGMCC 1.6763</strain>
    </source>
</reference>
<proteinExistence type="predicted"/>
<dbReference type="Proteomes" id="UP000199200">
    <property type="component" value="Unassembled WGS sequence"/>
</dbReference>
<gene>
    <name evidence="1" type="ORF">SAMN04488127_2262</name>
</gene>
<organism evidence="1 2">
    <name type="scientific">Bhargavaea ginsengi</name>
    <dbReference type="NCBI Taxonomy" id="426757"/>
    <lineage>
        <taxon>Bacteria</taxon>
        <taxon>Bacillati</taxon>
        <taxon>Bacillota</taxon>
        <taxon>Bacilli</taxon>
        <taxon>Bacillales</taxon>
        <taxon>Caryophanaceae</taxon>
        <taxon>Bhargavaea</taxon>
    </lineage>
</organism>
<dbReference type="InterPro" id="IPR019593">
    <property type="entry name" value="Spore_coat_protein_Z/Y"/>
</dbReference>
<dbReference type="AlphaFoldDB" id="A0A1H7A762"/>
<dbReference type="STRING" id="426757.SAMN04488127_2262"/>
<protein>
    <submittedName>
        <fullName evidence="1">Spore coat protein Z</fullName>
    </submittedName>
</protein>
<keyword evidence="1" id="KW-0167">Capsid protein</keyword>
<dbReference type="OrthoDB" id="1655185at2"/>
<keyword evidence="2" id="KW-1185">Reference proteome</keyword>
<accession>A0A1H7A762</accession>
<dbReference type="Pfam" id="PF10612">
    <property type="entry name" value="Spore-coat_CotZ"/>
    <property type="match status" value="2"/>
</dbReference>
<sequence length="145" mass="15588">MSCCGDKKDFTAGSSSFDHCLCDVVRAIKDIQDAGADECMGCNSCFTTPLGGLVNPTTTPIDTRVIVLYSKDGCPFSLSAYPCNPTGPKSCFFRIEEIVGKCCVTLRLLTKDGDGFEATSRCITVDIRCFCAIECVADAFLDICM</sequence>
<evidence type="ECO:0000313" key="2">
    <source>
        <dbReference type="Proteomes" id="UP000199200"/>
    </source>
</evidence>